<evidence type="ECO:0000313" key="3">
    <source>
        <dbReference type="EMBL" id="RWU10618.1"/>
    </source>
</evidence>
<keyword evidence="1" id="KW-0732">Signal</keyword>
<dbReference type="PANTHER" id="PTHR42852">
    <property type="entry name" value="THIOL:DISULFIDE INTERCHANGE PROTEIN DSBE"/>
    <property type="match status" value="1"/>
</dbReference>
<feature type="signal peptide" evidence="1">
    <location>
        <begin position="1"/>
        <end position="22"/>
    </location>
</feature>
<dbReference type="PANTHER" id="PTHR42852:SF13">
    <property type="entry name" value="PROTEIN DIPZ"/>
    <property type="match status" value="1"/>
</dbReference>
<dbReference type="PROSITE" id="PS51352">
    <property type="entry name" value="THIOREDOXIN_2"/>
    <property type="match status" value="1"/>
</dbReference>
<dbReference type="RefSeq" id="WP_113646105.1">
    <property type="nucleotide sequence ID" value="NZ_QMHN01000001.1"/>
</dbReference>
<evidence type="ECO:0000256" key="1">
    <source>
        <dbReference type="SAM" id="SignalP"/>
    </source>
</evidence>
<reference evidence="3 4" key="1">
    <citation type="submission" date="2018-06" db="EMBL/GenBank/DDBJ databases">
        <title>Pedobacter endophyticus sp. nov., an endophytic bacterium isolated from a leaf of Triticum aestivum.</title>
        <authorList>
            <person name="Zhang L."/>
        </authorList>
    </citation>
    <scope>NUCLEOTIDE SEQUENCE [LARGE SCALE GENOMIC DNA]</scope>
    <source>
        <strain evidence="3 4">CM134L-2</strain>
    </source>
</reference>
<gene>
    <name evidence="3" type="ORF">DPV69_04570</name>
</gene>
<dbReference type="EMBL" id="SAYW01000001">
    <property type="protein sequence ID" value="RWU10618.1"/>
    <property type="molecule type" value="Genomic_DNA"/>
</dbReference>
<dbReference type="InterPro" id="IPR036249">
    <property type="entry name" value="Thioredoxin-like_sf"/>
</dbReference>
<comment type="caution">
    <text evidence="3">The sequence shown here is derived from an EMBL/GenBank/DDBJ whole genome shotgun (WGS) entry which is preliminary data.</text>
</comment>
<dbReference type="InterPro" id="IPR013766">
    <property type="entry name" value="Thioredoxin_domain"/>
</dbReference>
<feature type="chain" id="PRO_5019207142" evidence="1">
    <location>
        <begin position="23"/>
        <end position="190"/>
    </location>
</feature>
<keyword evidence="4" id="KW-1185">Reference proteome</keyword>
<dbReference type="Gene3D" id="3.40.30.10">
    <property type="entry name" value="Glutaredoxin"/>
    <property type="match status" value="1"/>
</dbReference>
<dbReference type="InterPro" id="IPR050553">
    <property type="entry name" value="Thioredoxin_ResA/DsbE_sf"/>
</dbReference>
<dbReference type="AlphaFoldDB" id="A0A443Z256"/>
<evidence type="ECO:0000313" key="4">
    <source>
        <dbReference type="Proteomes" id="UP000284120"/>
    </source>
</evidence>
<evidence type="ECO:0000259" key="2">
    <source>
        <dbReference type="PROSITE" id="PS51352"/>
    </source>
</evidence>
<organism evidence="3 4">
    <name type="scientific">Pedobacter chitinilyticus</name>
    <dbReference type="NCBI Taxonomy" id="2233776"/>
    <lineage>
        <taxon>Bacteria</taxon>
        <taxon>Pseudomonadati</taxon>
        <taxon>Bacteroidota</taxon>
        <taxon>Sphingobacteriia</taxon>
        <taxon>Sphingobacteriales</taxon>
        <taxon>Sphingobacteriaceae</taxon>
        <taxon>Pedobacter</taxon>
    </lineage>
</organism>
<accession>A0A443Z256</accession>
<name>A0A443Z256_9SPHI</name>
<protein>
    <submittedName>
        <fullName evidence="3">Redoxin domain-containing protein</fullName>
    </submittedName>
</protein>
<feature type="domain" description="Thioredoxin" evidence="2">
    <location>
        <begin position="29"/>
        <end position="181"/>
    </location>
</feature>
<proteinExistence type="predicted"/>
<dbReference type="InterPro" id="IPR000866">
    <property type="entry name" value="AhpC/TSA"/>
</dbReference>
<sequence>MFKKITTLVVLAALCLNFKAVAQAPIKALWVGDKLPESFWQQEHLVYTEGQTSRQTLTTYKGKLLVLDFWATWCGSCINKFRAMEALQAQFSAEAMFLLVNTQSTRDDVKKIGDLLSGRKYRTAPYTLTTIFNDTYIYQLFPYGFMPYYVLISPSAEVRAIVPAELMTATNIRLMLDSYGAKVKKGGKDG</sequence>
<dbReference type="Pfam" id="PF00578">
    <property type="entry name" value="AhpC-TSA"/>
    <property type="match status" value="1"/>
</dbReference>
<dbReference type="Proteomes" id="UP000284120">
    <property type="component" value="Unassembled WGS sequence"/>
</dbReference>
<dbReference type="GO" id="GO:0016209">
    <property type="term" value="F:antioxidant activity"/>
    <property type="evidence" value="ECO:0007669"/>
    <property type="project" value="InterPro"/>
</dbReference>
<dbReference type="GO" id="GO:0016491">
    <property type="term" value="F:oxidoreductase activity"/>
    <property type="evidence" value="ECO:0007669"/>
    <property type="project" value="InterPro"/>
</dbReference>
<dbReference type="SUPFAM" id="SSF52833">
    <property type="entry name" value="Thioredoxin-like"/>
    <property type="match status" value="1"/>
</dbReference>
<dbReference type="OrthoDB" id="793244at2"/>